<evidence type="ECO:0000256" key="9">
    <source>
        <dbReference type="ARBA" id="ARBA00041222"/>
    </source>
</evidence>
<evidence type="ECO:0000256" key="3">
    <source>
        <dbReference type="ARBA" id="ARBA00010982"/>
    </source>
</evidence>
<dbReference type="GO" id="GO:0019619">
    <property type="term" value="P:3,4-dihydroxybenzoate catabolic process"/>
    <property type="evidence" value="ECO:0007669"/>
    <property type="project" value="InterPro"/>
</dbReference>
<dbReference type="SUPFAM" id="SSF53901">
    <property type="entry name" value="Thiolase-like"/>
    <property type="match status" value="2"/>
</dbReference>
<dbReference type="PIRSF" id="PIRSF000429">
    <property type="entry name" value="Ac-CoA_Ac_transf"/>
    <property type="match status" value="1"/>
</dbReference>
<dbReference type="PROSITE" id="PS00099">
    <property type="entry name" value="THIOLASE_3"/>
    <property type="match status" value="1"/>
</dbReference>
<evidence type="ECO:0000256" key="1">
    <source>
        <dbReference type="ARBA" id="ARBA00003720"/>
    </source>
</evidence>
<comment type="function">
    <text evidence="1">Catalyzes thiolytic cleavage of beta-ketoadipyl-CoA to succinyl-CoA and acetyl-CoA.</text>
</comment>
<dbReference type="InterPro" id="IPR020613">
    <property type="entry name" value="Thiolase_CS"/>
</dbReference>
<evidence type="ECO:0000256" key="7">
    <source>
        <dbReference type="ARBA" id="ARBA00022797"/>
    </source>
</evidence>
<dbReference type="InterPro" id="IPR016039">
    <property type="entry name" value="Thiolase-like"/>
</dbReference>
<gene>
    <name evidence="15" type="primary">pcaF</name>
    <name evidence="15" type="ORF">DD666_21215</name>
</gene>
<comment type="catalytic activity">
    <reaction evidence="10">
        <text>succinyl-CoA + acetyl-CoA = 3-oxoadipyl-CoA + CoA</text>
        <dbReference type="Rhea" id="RHEA:19481"/>
        <dbReference type="ChEBI" id="CHEBI:57287"/>
        <dbReference type="ChEBI" id="CHEBI:57288"/>
        <dbReference type="ChEBI" id="CHEBI:57292"/>
        <dbReference type="ChEBI" id="CHEBI:57348"/>
        <dbReference type="EC" id="2.3.1.174"/>
    </reaction>
</comment>
<sequence length="400" mass="42197">MQDAFICDAIRTPFGRYGGALSTIRTDDLAAMPISALMKKNEKVDWSAIDDVIFGCANQAGEDNRNVARMATLLAGLPVQVPASTLNRLCASGLDAIGTAARAIKSGDAQMMIAGGVESMSRSPYVVGKASTPFSRQQQMFDTTLGWRFVNPLMKQNFGVDSMPETAENVATQFGISRQDQDAFAYRSQQRATQAIAAGLFDDEIMPVTIANKKSEQTIVARDEHPRQTSLEKLAQLKPIVRSDGTITAGNASGVNDGACAVLLATGDAAKKYGLEPKARVVGMAFAGVEPRIMGFGPAPAVRKVLALTGLHIHDMDVIELNEAFAAQALAVTRDLGLADDAAHINPNGGAIALGHPLGASGARLAMTAVNQLHRTGGRYALCTMCIGVGQGIAIVLERV</sequence>
<proteinExistence type="inferred from homology"/>
<feature type="active site" description="Proton acceptor" evidence="11">
    <location>
        <position position="386"/>
    </location>
</feature>
<name>A0A356LN00_9BURK</name>
<evidence type="ECO:0000256" key="10">
    <source>
        <dbReference type="ARBA" id="ARBA00048527"/>
    </source>
</evidence>
<dbReference type="Proteomes" id="UP000264036">
    <property type="component" value="Unassembled WGS sequence"/>
</dbReference>
<comment type="caution">
    <text evidence="15">The sequence shown here is derived from an EMBL/GenBank/DDBJ whole genome shotgun (WGS) entry which is preliminary data.</text>
</comment>
<dbReference type="NCBIfam" id="TIGR01930">
    <property type="entry name" value="AcCoA-C-Actrans"/>
    <property type="match status" value="1"/>
</dbReference>
<dbReference type="GO" id="GO:0033812">
    <property type="term" value="F:3-oxoadipyl-CoA thiolase activity"/>
    <property type="evidence" value="ECO:0007669"/>
    <property type="project" value="UniProtKB-EC"/>
</dbReference>
<dbReference type="NCBIfam" id="TIGR02430">
    <property type="entry name" value="pcaF"/>
    <property type="match status" value="1"/>
</dbReference>
<keyword evidence="8 12" id="KW-0012">Acyltransferase</keyword>
<dbReference type="Gene3D" id="3.40.47.10">
    <property type="match status" value="1"/>
</dbReference>
<dbReference type="PANTHER" id="PTHR18919:SF107">
    <property type="entry name" value="ACETYL-COA ACETYLTRANSFERASE, CYTOSOLIC"/>
    <property type="match status" value="1"/>
</dbReference>
<keyword evidence="6 12" id="KW-0808">Transferase</keyword>
<dbReference type="PROSITE" id="PS00098">
    <property type="entry name" value="THIOLASE_1"/>
    <property type="match status" value="1"/>
</dbReference>
<dbReference type="InterPro" id="IPR012793">
    <property type="entry name" value="PcaF"/>
</dbReference>
<evidence type="ECO:0000256" key="6">
    <source>
        <dbReference type="ARBA" id="ARBA00022679"/>
    </source>
</evidence>
<accession>A0A356LN00</accession>
<evidence type="ECO:0000259" key="14">
    <source>
        <dbReference type="Pfam" id="PF02803"/>
    </source>
</evidence>
<dbReference type="CDD" id="cd00751">
    <property type="entry name" value="thiolase"/>
    <property type="match status" value="1"/>
</dbReference>
<dbReference type="InterPro" id="IPR002155">
    <property type="entry name" value="Thiolase"/>
</dbReference>
<feature type="domain" description="Thiolase N-terminal" evidence="13">
    <location>
        <begin position="5"/>
        <end position="266"/>
    </location>
</feature>
<dbReference type="InterPro" id="IPR020617">
    <property type="entry name" value="Thiolase_C"/>
</dbReference>
<dbReference type="InterPro" id="IPR020610">
    <property type="entry name" value="Thiolase_AS"/>
</dbReference>
<evidence type="ECO:0000256" key="12">
    <source>
        <dbReference type="RuleBase" id="RU003557"/>
    </source>
</evidence>
<comment type="pathway">
    <text evidence="2">Aromatic compound metabolism; beta-ketoadipate pathway; acetyl-CoA and succinyl-CoA from 3-oxoadipate: step 2/2.</text>
</comment>
<dbReference type="EMBL" id="DOEK01000046">
    <property type="protein sequence ID" value="HBP31915.1"/>
    <property type="molecule type" value="Genomic_DNA"/>
</dbReference>
<evidence type="ECO:0000256" key="4">
    <source>
        <dbReference type="ARBA" id="ARBA00012233"/>
    </source>
</evidence>
<dbReference type="FunFam" id="3.40.47.10:FF:000010">
    <property type="entry name" value="Acetyl-CoA acetyltransferase (Thiolase)"/>
    <property type="match status" value="1"/>
</dbReference>
<dbReference type="InterPro" id="IPR020616">
    <property type="entry name" value="Thiolase_N"/>
</dbReference>
<protein>
    <recommendedName>
        <fullName evidence="5">Beta-ketoadipyl-CoA thiolase</fullName>
        <ecNumber evidence="4">2.3.1.174</ecNumber>
    </recommendedName>
    <alternativeName>
        <fullName evidence="9">3-oxoadipyl-CoA thiolase</fullName>
    </alternativeName>
</protein>
<evidence type="ECO:0000256" key="11">
    <source>
        <dbReference type="PIRSR" id="PIRSR000429-1"/>
    </source>
</evidence>
<dbReference type="PROSITE" id="PS00737">
    <property type="entry name" value="THIOLASE_2"/>
    <property type="match status" value="1"/>
</dbReference>
<evidence type="ECO:0000256" key="8">
    <source>
        <dbReference type="ARBA" id="ARBA00023315"/>
    </source>
</evidence>
<feature type="active site" description="Proton acceptor" evidence="11">
    <location>
        <position position="356"/>
    </location>
</feature>
<dbReference type="Pfam" id="PF02803">
    <property type="entry name" value="Thiolase_C"/>
    <property type="match status" value="1"/>
</dbReference>
<dbReference type="EC" id="2.3.1.174" evidence="4"/>
<dbReference type="NCBIfam" id="NF006551">
    <property type="entry name" value="PRK09050.1"/>
    <property type="match status" value="1"/>
</dbReference>
<comment type="similarity">
    <text evidence="3 12">Belongs to the thiolase-like superfamily. Thiolase family.</text>
</comment>
<organism evidence="15 16">
    <name type="scientific">Advenella kashmirensis</name>
    <dbReference type="NCBI Taxonomy" id="310575"/>
    <lineage>
        <taxon>Bacteria</taxon>
        <taxon>Pseudomonadati</taxon>
        <taxon>Pseudomonadota</taxon>
        <taxon>Betaproteobacteria</taxon>
        <taxon>Burkholderiales</taxon>
        <taxon>Alcaligenaceae</taxon>
    </lineage>
</organism>
<reference evidence="15 16" key="1">
    <citation type="journal article" date="2018" name="Nat. Biotechnol.">
        <title>A standardized bacterial taxonomy based on genome phylogeny substantially revises the tree of life.</title>
        <authorList>
            <person name="Parks D.H."/>
            <person name="Chuvochina M."/>
            <person name="Waite D.W."/>
            <person name="Rinke C."/>
            <person name="Skarshewski A."/>
            <person name="Chaumeil P.A."/>
            <person name="Hugenholtz P."/>
        </authorList>
    </citation>
    <scope>NUCLEOTIDE SEQUENCE [LARGE SCALE GENOMIC DNA]</scope>
    <source>
        <strain evidence="15">UBA10707</strain>
    </source>
</reference>
<feature type="active site" description="Acyl-thioester intermediate" evidence="11">
    <location>
        <position position="90"/>
    </location>
</feature>
<dbReference type="AlphaFoldDB" id="A0A356LN00"/>
<evidence type="ECO:0000313" key="15">
    <source>
        <dbReference type="EMBL" id="HBP31915.1"/>
    </source>
</evidence>
<feature type="domain" description="Thiolase C-terminal" evidence="14">
    <location>
        <begin position="276"/>
        <end position="399"/>
    </location>
</feature>
<evidence type="ECO:0000313" key="16">
    <source>
        <dbReference type="Proteomes" id="UP000264036"/>
    </source>
</evidence>
<dbReference type="PANTHER" id="PTHR18919">
    <property type="entry name" value="ACETYL-COA C-ACYLTRANSFERASE"/>
    <property type="match status" value="1"/>
</dbReference>
<evidence type="ECO:0000256" key="2">
    <source>
        <dbReference type="ARBA" id="ARBA00005071"/>
    </source>
</evidence>
<evidence type="ECO:0000259" key="13">
    <source>
        <dbReference type="Pfam" id="PF00108"/>
    </source>
</evidence>
<evidence type="ECO:0000256" key="5">
    <source>
        <dbReference type="ARBA" id="ARBA00016181"/>
    </source>
</evidence>
<dbReference type="InterPro" id="IPR020615">
    <property type="entry name" value="Thiolase_acyl_enz_int_AS"/>
</dbReference>
<dbReference type="Pfam" id="PF00108">
    <property type="entry name" value="Thiolase_N"/>
    <property type="match status" value="1"/>
</dbReference>
<keyword evidence="7" id="KW-0058">Aromatic hydrocarbons catabolism</keyword>